<protein>
    <recommendedName>
        <fullName evidence="10">tRNA dimethylallyltransferase</fullName>
        <ecNumber evidence="10">2.5.1.75</ecNumber>
    </recommendedName>
    <alternativeName>
        <fullName evidence="10">Dimethylallyl diphosphate:tRNA dimethylallyltransferase</fullName>
        <shortName evidence="10">DMAPP:tRNA dimethylallyltransferase</shortName>
        <shortName evidence="10">DMATase</shortName>
    </alternativeName>
    <alternativeName>
        <fullName evidence="10">Isopentenyl-diphosphate:tRNA isopentenyltransferase</fullName>
        <shortName evidence="10">IPP transferase</shortName>
        <shortName evidence="10">IPPT</shortName>
        <shortName evidence="10">IPTase</shortName>
    </alternativeName>
</protein>
<evidence type="ECO:0000256" key="7">
    <source>
        <dbReference type="ARBA" id="ARBA00022840"/>
    </source>
</evidence>
<evidence type="ECO:0000313" key="14">
    <source>
        <dbReference type="EMBL" id="HJH42715.1"/>
    </source>
</evidence>
<evidence type="ECO:0000256" key="13">
    <source>
        <dbReference type="RuleBase" id="RU003785"/>
    </source>
</evidence>
<accession>A0A2K2U7L9</accession>
<evidence type="ECO:0000256" key="9">
    <source>
        <dbReference type="ARBA" id="ARBA00049563"/>
    </source>
</evidence>
<feature type="binding site" evidence="10">
    <location>
        <begin position="21"/>
        <end position="26"/>
    </location>
    <ligand>
        <name>substrate</name>
    </ligand>
</feature>
<evidence type="ECO:0000256" key="4">
    <source>
        <dbReference type="ARBA" id="ARBA00022679"/>
    </source>
</evidence>
<dbReference type="HAMAP" id="MF_00185">
    <property type="entry name" value="IPP_trans"/>
    <property type="match status" value="1"/>
</dbReference>
<evidence type="ECO:0000256" key="6">
    <source>
        <dbReference type="ARBA" id="ARBA00022741"/>
    </source>
</evidence>
<dbReference type="InterPro" id="IPR018022">
    <property type="entry name" value="IPT"/>
</dbReference>
<keyword evidence="6 10" id="KW-0547">Nucleotide-binding</keyword>
<comment type="cofactor">
    <cofactor evidence="1 10">
        <name>Mg(2+)</name>
        <dbReference type="ChEBI" id="CHEBI:18420"/>
    </cofactor>
</comment>
<feature type="site" description="Interaction with substrate tRNA" evidence="10">
    <location>
        <position position="133"/>
    </location>
</feature>
<keyword evidence="4 10" id="KW-0808">Transferase</keyword>
<dbReference type="Gene3D" id="3.40.50.300">
    <property type="entry name" value="P-loop containing nucleotide triphosphate hydrolases"/>
    <property type="match status" value="1"/>
</dbReference>
<comment type="function">
    <text evidence="2 10 12">Catalyzes the transfer of a dimethylallyl group onto the adenine at position 37 in tRNAs that read codons beginning with uridine, leading to the formation of N6-(dimethylallyl)adenosine (i(6)A).</text>
</comment>
<comment type="caution">
    <text evidence="15">The sequence shown here is derived from an EMBL/GenBank/DDBJ whole genome shotgun (WGS) entry which is preliminary data.</text>
</comment>
<dbReference type="Gene3D" id="1.10.20.140">
    <property type="match status" value="1"/>
</dbReference>
<dbReference type="RefSeq" id="WP_103262542.1">
    <property type="nucleotide sequence ID" value="NZ_PPEL01000005.1"/>
</dbReference>
<dbReference type="GO" id="GO:0005524">
    <property type="term" value="F:ATP binding"/>
    <property type="evidence" value="ECO:0007669"/>
    <property type="project" value="UniProtKB-UniRule"/>
</dbReference>
<dbReference type="PANTHER" id="PTHR11088">
    <property type="entry name" value="TRNA DIMETHYLALLYLTRANSFERASE"/>
    <property type="match status" value="1"/>
</dbReference>
<evidence type="ECO:0000256" key="8">
    <source>
        <dbReference type="ARBA" id="ARBA00022842"/>
    </source>
</evidence>
<comment type="subunit">
    <text evidence="10">Monomer.</text>
</comment>
<dbReference type="InterPro" id="IPR039657">
    <property type="entry name" value="Dimethylallyltransferase"/>
</dbReference>
<organism evidence="15 16">
    <name type="scientific">Rubneribacter badeniensis</name>
    <dbReference type="NCBI Taxonomy" id="2070688"/>
    <lineage>
        <taxon>Bacteria</taxon>
        <taxon>Bacillati</taxon>
        <taxon>Actinomycetota</taxon>
        <taxon>Coriobacteriia</taxon>
        <taxon>Eggerthellales</taxon>
        <taxon>Eggerthellaceae</taxon>
        <taxon>Rubneribacter</taxon>
    </lineage>
</organism>
<evidence type="ECO:0000256" key="11">
    <source>
        <dbReference type="RuleBase" id="RU003783"/>
    </source>
</evidence>
<feature type="region of interest" description="Interaction with substrate tRNA" evidence="10">
    <location>
        <begin position="44"/>
        <end position="47"/>
    </location>
</feature>
<feature type="site" description="Interaction with substrate tRNA" evidence="10">
    <location>
        <position position="109"/>
    </location>
</feature>
<feature type="binding site" evidence="10">
    <location>
        <begin position="19"/>
        <end position="26"/>
    </location>
    <ligand>
        <name>ATP</name>
        <dbReference type="ChEBI" id="CHEBI:30616"/>
    </ligand>
</feature>
<reference evidence="15 16" key="1">
    <citation type="journal article" date="2018" name="Int. J. Syst. Evol. Microbiol.">
        <title>Rubneribacter badeniensis gen. nov., sp. nov. and Enteroscipio rubneri gen. nov., sp. nov., new members of the Eggerthellaceae isolated from human faeces.</title>
        <authorList>
            <person name="Danylec N."/>
            <person name="Gobl A."/>
            <person name="Stoll D.A."/>
            <person name="Hetzer B."/>
            <person name="Kulling S.E."/>
            <person name="Huch M."/>
        </authorList>
    </citation>
    <scope>NUCLEOTIDE SEQUENCE [LARGE SCALE GENOMIC DNA]</scope>
    <source>
        <strain evidence="15 16">ResAG-85</strain>
    </source>
</reference>
<comment type="similarity">
    <text evidence="3 10 13">Belongs to the IPP transferase family.</text>
</comment>
<evidence type="ECO:0000256" key="10">
    <source>
        <dbReference type="HAMAP-Rule" id="MF_00185"/>
    </source>
</evidence>
<dbReference type="Proteomes" id="UP000236488">
    <property type="component" value="Unassembled WGS sequence"/>
</dbReference>
<dbReference type="GO" id="GO:0006400">
    <property type="term" value="P:tRNA modification"/>
    <property type="evidence" value="ECO:0007669"/>
    <property type="project" value="TreeGrafter"/>
</dbReference>
<dbReference type="SUPFAM" id="SSF52540">
    <property type="entry name" value="P-loop containing nucleoside triphosphate hydrolases"/>
    <property type="match status" value="2"/>
</dbReference>
<keyword evidence="8 10" id="KW-0460">Magnesium</keyword>
<dbReference type="GO" id="GO:0052381">
    <property type="term" value="F:tRNA dimethylallyltransferase activity"/>
    <property type="evidence" value="ECO:0007669"/>
    <property type="project" value="UniProtKB-UniRule"/>
</dbReference>
<evidence type="ECO:0000256" key="2">
    <source>
        <dbReference type="ARBA" id="ARBA00003213"/>
    </source>
</evidence>
<dbReference type="AlphaFoldDB" id="A0A2K2U7L9"/>
<dbReference type="Pfam" id="PF01715">
    <property type="entry name" value="IPPT"/>
    <property type="match status" value="1"/>
</dbReference>
<sequence length="319" mass="34282">MAAEPAALALRAPVACIVGPTASGKTDLAQAVALALGGEVVSADSMQVYRGMDIGTGKIPLAERLVPHHGLDLVDPGQPFSAALFQRYARDRFREIDARGLRSVLAGGTGFYVRAAIDGYEFPAGEQVDNPVRKRCARIAEQKGAEALWQMLSERDPASAAIIPAADVKRVTRAFELLDEGCSYAEQRARLSTIPQVVPALFVGLAVDPDVLRARIDARVDAMVEAGLVDEVAGLLERGFREGVTAPQAIGYKEIAAALDGEATLSEAVRRIKVATHRYAKRQRTWFRKDARIRWIDANDDDPGALLDRALDALAKGAS</sequence>
<name>A0A2K2U7L9_9ACTN</name>
<evidence type="ECO:0000313" key="15">
    <source>
        <dbReference type="EMBL" id="PNV66259.1"/>
    </source>
</evidence>
<evidence type="ECO:0000313" key="16">
    <source>
        <dbReference type="Proteomes" id="UP000236488"/>
    </source>
</evidence>
<evidence type="ECO:0000256" key="3">
    <source>
        <dbReference type="ARBA" id="ARBA00005842"/>
    </source>
</evidence>
<gene>
    <name evidence="10 14" type="primary">miaA</name>
    <name evidence="15" type="ORF">C2L80_02260</name>
    <name evidence="14" type="ORF">K8V16_02870</name>
</gene>
<keyword evidence="16" id="KW-1185">Reference proteome</keyword>
<dbReference type="PANTHER" id="PTHR11088:SF60">
    <property type="entry name" value="TRNA DIMETHYLALLYLTRANSFERASE"/>
    <property type="match status" value="1"/>
</dbReference>
<evidence type="ECO:0000256" key="12">
    <source>
        <dbReference type="RuleBase" id="RU003784"/>
    </source>
</evidence>
<dbReference type="InterPro" id="IPR027417">
    <property type="entry name" value="P-loop_NTPase"/>
</dbReference>
<evidence type="ECO:0000256" key="5">
    <source>
        <dbReference type="ARBA" id="ARBA00022694"/>
    </source>
</evidence>
<evidence type="ECO:0000256" key="1">
    <source>
        <dbReference type="ARBA" id="ARBA00001946"/>
    </source>
</evidence>
<proteinExistence type="inferred from homology"/>
<reference evidence="14" key="3">
    <citation type="submission" date="2021-09" db="EMBL/GenBank/DDBJ databases">
        <authorList>
            <person name="Gilroy R."/>
        </authorList>
    </citation>
    <scope>NUCLEOTIDE SEQUENCE</scope>
    <source>
        <strain evidence="14">USAMLcec12-2067</strain>
    </source>
</reference>
<comment type="catalytic activity">
    <reaction evidence="9 10 11">
        <text>adenosine(37) in tRNA + dimethylallyl diphosphate = N(6)-dimethylallyladenosine(37) in tRNA + diphosphate</text>
        <dbReference type="Rhea" id="RHEA:26482"/>
        <dbReference type="Rhea" id="RHEA-COMP:10162"/>
        <dbReference type="Rhea" id="RHEA-COMP:10375"/>
        <dbReference type="ChEBI" id="CHEBI:33019"/>
        <dbReference type="ChEBI" id="CHEBI:57623"/>
        <dbReference type="ChEBI" id="CHEBI:74411"/>
        <dbReference type="ChEBI" id="CHEBI:74415"/>
        <dbReference type="EC" id="2.5.1.75"/>
    </reaction>
</comment>
<comment type="caution">
    <text evidence="10">Lacks conserved residue(s) required for the propagation of feature annotation.</text>
</comment>
<keyword evidence="5 10" id="KW-0819">tRNA processing</keyword>
<dbReference type="Proteomes" id="UP000789325">
    <property type="component" value="Unassembled WGS sequence"/>
</dbReference>
<reference evidence="14" key="2">
    <citation type="journal article" date="2021" name="PeerJ">
        <title>Extensive microbial diversity within the chicken gut microbiome revealed by metagenomics and culture.</title>
        <authorList>
            <person name="Gilroy R."/>
            <person name="Ravi A."/>
            <person name="Getino M."/>
            <person name="Pursley I."/>
            <person name="Horton D.L."/>
            <person name="Alikhan N.F."/>
            <person name="Baker D."/>
            <person name="Gharbi K."/>
            <person name="Hall N."/>
            <person name="Watson M."/>
            <person name="Adriaenssens E.M."/>
            <person name="Foster-Nyarko E."/>
            <person name="Jarju S."/>
            <person name="Secka A."/>
            <person name="Antonio M."/>
            <person name="Oren A."/>
            <person name="Chaudhuri R.R."/>
            <person name="La Ragione R."/>
            <person name="Hildebrand F."/>
            <person name="Pallen M.J."/>
        </authorList>
    </citation>
    <scope>NUCLEOTIDE SEQUENCE</scope>
    <source>
        <strain evidence="14">USAMLcec12-2067</strain>
    </source>
</reference>
<keyword evidence="7 10" id="KW-0067">ATP-binding</keyword>
<dbReference type="EMBL" id="PPEL01000005">
    <property type="protein sequence ID" value="PNV66259.1"/>
    <property type="molecule type" value="Genomic_DNA"/>
</dbReference>
<dbReference type="EC" id="2.5.1.75" evidence="10"/>
<dbReference type="NCBIfam" id="TIGR00174">
    <property type="entry name" value="miaA"/>
    <property type="match status" value="1"/>
</dbReference>
<dbReference type="EMBL" id="DYZL01000046">
    <property type="protein sequence ID" value="HJH42715.1"/>
    <property type="molecule type" value="Genomic_DNA"/>
</dbReference>